<accession>A0A7J8I100</accession>
<evidence type="ECO:0000313" key="3">
    <source>
        <dbReference type="Proteomes" id="UP000550707"/>
    </source>
</evidence>
<name>A0A7J8I100_MOLMO</name>
<evidence type="ECO:0000313" key="2">
    <source>
        <dbReference type="EMBL" id="KAF6477940.1"/>
    </source>
</evidence>
<dbReference type="InParanoid" id="A0A7J8I100"/>
<protein>
    <submittedName>
        <fullName evidence="2">Uncharacterized protein</fullName>
    </submittedName>
</protein>
<dbReference type="EMBL" id="JACASF010000005">
    <property type="protein sequence ID" value="KAF6477940.1"/>
    <property type="molecule type" value="Genomic_DNA"/>
</dbReference>
<organism evidence="2 3">
    <name type="scientific">Molossus molossus</name>
    <name type="common">Pallas' mastiff bat</name>
    <name type="synonym">Vespertilio molossus</name>
    <dbReference type="NCBI Taxonomy" id="27622"/>
    <lineage>
        <taxon>Eukaryota</taxon>
        <taxon>Metazoa</taxon>
        <taxon>Chordata</taxon>
        <taxon>Craniata</taxon>
        <taxon>Vertebrata</taxon>
        <taxon>Euteleostomi</taxon>
        <taxon>Mammalia</taxon>
        <taxon>Eutheria</taxon>
        <taxon>Laurasiatheria</taxon>
        <taxon>Chiroptera</taxon>
        <taxon>Yangochiroptera</taxon>
        <taxon>Molossidae</taxon>
        <taxon>Molossus</taxon>
    </lineage>
</organism>
<dbReference type="AlphaFoldDB" id="A0A7J8I100"/>
<comment type="caution">
    <text evidence="2">The sequence shown here is derived from an EMBL/GenBank/DDBJ whole genome shotgun (WGS) entry which is preliminary data.</text>
</comment>
<keyword evidence="1" id="KW-0732">Signal</keyword>
<sequence length="130" mass="13638">MGRCPSQTWSTCCHLLFLLAERGQGSRRLRALPCLSLPHPTLSLQLRFGPRCPKPKCSKLLVKTGLRVASAGPAADLPLASSTLVGPAAGVCPQVLPTGKPGLTLGRENVLATLKGRPAQGWALLQRAPG</sequence>
<evidence type="ECO:0000256" key="1">
    <source>
        <dbReference type="SAM" id="SignalP"/>
    </source>
</evidence>
<dbReference type="Proteomes" id="UP000550707">
    <property type="component" value="Unassembled WGS sequence"/>
</dbReference>
<keyword evidence="3" id="KW-1185">Reference proteome</keyword>
<gene>
    <name evidence="2" type="ORF">HJG59_010833</name>
</gene>
<proteinExistence type="predicted"/>
<reference evidence="2 3" key="1">
    <citation type="journal article" date="2020" name="Nature">
        <title>Six reference-quality genomes reveal evolution of bat adaptations.</title>
        <authorList>
            <person name="Jebb D."/>
            <person name="Huang Z."/>
            <person name="Pippel M."/>
            <person name="Hughes G.M."/>
            <person name="Lavrichenko K."/>
            <person name="Devanna P."/>
            <person name="Winkler S."/>
            <person name="Jermiin L.S."/>
            <person name="Skirmuntt E.C."/>
            <person name="Katzourakis A."/>
            <person name="Burkitt-Gray L."/>
            <person name="Ray D.A."/>
            <person name="Sullivan K.A.M."/>
            <person name="Roscito J.G."/>
            <person name="Kirilenko B.M."/>
            <person name="Davalos L.M."/>
            <person name="Corthals A.P."/>
            <person name="Power M.L."/>
            <person name="Jones G."/>
            <person name="Ransome R.D."/>
            <person name="Dechmann D.K.N."/>
            <person name="Locatelli A.G."/>
            <person name="Puechmaille S.J."/>
            <person name="Fedrigo O."/>
            <person name="Jarvis E.D."/>
            <person name="Hiller M."/>
            <person name="Vernes S.C."/>
            <person name="Myers E.W."/>
            <person name="Teeling E.C."/>
        </authorList>
    </citation>
    <scope>NUCLEOTIDE SEQUENCE [LARGE SCALE GENOMIC DNA]</scope>
    <source>
        <strain evidence="2">MMolMol1</strain>
        <tissue evidence="2">Muscle</tissue>
    </source>
</reference>
<feature type="signal peptide" evidence="1">
    <location>
        <begin position="1"/>
        <end position="25"/>
    </location>
</feature>
<feature type="chain" id="PRO_5029479650" evidence="1">
    <location>
        <begin position="26"/>
        <end position="130"/>
    </location>
</feature>